<name>A0A150WSG6_BDEBC</name>
<keyword evidence="1" id="KW-0732">Signal</keyword>
<proteinExistence type="predicted"/>
<protein>
    <submittedName>
        <fullName evidence="2">Uncharacterized protein</fullName>
    </submittedName>
</protein>
<accession>A0A150WSG6</accession>
<comment type="caution">
    <text evidence="2">The sequence shown here is derived from an EMBL/GenBank/DDBJ whole genome shotgun (WGS) entry which is preliminary data.</text>
</comment>
<evidence type="ECO:0000313" key="3">
    <source>
        <dbReference type="Proteomes" id="UP000075320"/>
    </source>
</evidence>
<feature type="chain" id="PRO_5007573564" evidence="1">
    <location>
        <begin position="22"/>
        <end position="853"/>
    </location>
</feature>
<dbReference type="EMBL" id="LUKE01000001">
    <property type="protein sequence ID" value="KYG67326.1"/>
    <property type="molecule type" value="Genomic_DNA"/>
</dbReference>
<reference evidence="2 3" key="1">
    <citation type="submission" date="2016-03" db="EMBL/GenBank/DDBJ databases">
        <authorList>
            <person name="Ploux O."/>
        </authorList>
    </citation>
    <scope>NUCLEOTIDE SEQUENCE [LARGE SCALE GENOMIC DNA]</scope>
    <source>
        <strain evidence="2 3">R0</strain>
    </source>
</reference>
<keyword evidence="3" id="KW-1185">Reference proteome</keyword>
<organism evidence="2 3">
    <name type="scientific">Bdellovibrio bacteriovorus</name>
    <dbReference type="NCBI Taxonomy" id="959"/>
    <lineage>
        <taxon>Bacteria</taxon>
        <taxon>Pseudomonadati</taxon>
        <taxon>Bdellovibrionota</taxon>
        <taxon>Bdellovibrionia</taxon>
        <taxon>Bdellovibrionales</taxon>
        <taxon>Pseudobdellovibrionaceae</taxon>
        <taxon>Bdellovibrio</taxon>
    </lineage>
</organism>
<feature type="signal peptide" evidence="1">
    <location>
        <begin position="1"/>
        <end position="21"/>
    </location>
</feature>
<gene>
    <name evidence="2" type="ORF">AZI86_10030</name>
</gene>
<dbReference type="RefSeq" id="WP_061834900.1">
    <property type="nucleotide sequence ID" value="NZ_LUKE01000001.1"/>
</dbReference>
<evidence type="ECO:0000313" key="2">
    <source>
        <dbReference type="EMBL" id="KYG67326.1"/>
    </source>
</evidence>
<sequence>MKKTFQLIIFSIFILSACAPAVEERDFGQAKQGFGPKTQDIDLSSDLRAFENEPVQLSWQGVVSTDSYFRQAENIVLLGQALQDSDLSQKGVSWIRHFYQQPQVTSYVDMAQSPFAAMAAAYTQTEVMGSLNQVADELAASRKTLNSTILNMGKRHPWPAKPTPLGTALQQVEDFTQNVLKAIPQMNLPAIISEGVSAELKKQTTPMFQQAQKSIVRLDEARSLSQTLKALDEALAQFGFEVPKTLRTSLQQGRQLGRSIDAAKDAQGGLTVLVDVWRMLSAQERASYFKPLSSSLYDFLSKQSDKDLQCLRTEGCSGGLFNGIAKKLFILPEIKKYGISQLQNEMNVKTKAYVLTDVRRYAQSYLPQIPGIFAQRIDAGLMKEASRLSSVQKDYPGYFGTLLSSWGKGKMPSQGGKIYGFETSNIQINLKSGSGLSLQASGAVEDLKAPTAGTSMSVNSLLMAHSPSGDSLAFQSALSQINKLISIGGYRDTNDKLIPALLSPVGHEKTPLDLMNFSANLNSYRIPDKIKLRDAFHANQNITYAKDFSASAFADQIKGLSEMLRITADWKNTSYDHLVGHIKAQELTNEIQSEALNRSLFPKDMLFALNIADVAVLLQDITKRATPVFLVSVDNNIVWADQYSTSDETAVMGGIVDIKDGKKSNIVRSKDVAQFLVAIATFLEATEGLENTRSPLLLEKDANGDTPLSLLRQGRADLKLLVVALANFISNQLVSENALIQSQYYLHQMTRSNNPVYNVEEQVISIRALLKAWQISKIDAYIWSAQEIYFAMNKQLFDGQEKFYLNGDKSALDFPMKVNTLLALMELKPHLPRASQIQLEKIAAPWLASLRSL</sequence>
<dbReference type="OrthoDB" id="5287204at2"/>
<dbReference type="Proteomes" id="UP000075320">
    <property type="component" value="Unassembled WGS sequence"/>
</dbReference>
<dbReference type="PROSITE" id="PS51257">
    <property type="entry name" value="PROKAR_LIPOPROTEIN"/>
    <property type="match status" value="1"/>
</dbReference>
<dbReference type="AlphaFoldDB" id="A0A150WSG6"/>
<evidence type="ECO:0000256" key="1">
    <source>
        <dbReference type="SAM" id="SignalP"/>
    </source>
</evidence>